<evidence type="ECO:0000313" key="6">
    <source>
        <dbReference type="Proteomes" id="UP000006094"/>
    </source>
</evidence>
<sequence length="316" mass="35045">MDYVKLGNTGILVSRLCFGSLTMGPLQANLTISEGANLIEYAFEQGVNFLDTAEIYDNYGYIKKAFENIKRDKYIISTKSYSYSKETAEVSLKKALDGIGTDYIDIFLLHEQESEYTIKGHYEAIEYFLKAKEKGIIRALGISTHNVAGVNAICKYDELDIIHPIINKIGIGIQDGTVEDMLKAIKAAYDKGKGIYAMKPLGGGHLIKDVESSFNYVRDIPFIHSIAIGMQSLEEIDGNVSLINNGYIPNEIKKKIDKKQRRLQIADWCIGCGACVSTCKNDGIEIIDGKAQPIKGKCIFCGYCAPKCPEFCIKVI</sequence>
<protein>
    <submittedName>
        <fullName evidence="5">Aldo/keto reductase</fullName>
    </submittedName>
</protein>
<dbReference type="Proteomes" id="UP000006094">
    <property type="component" value="Chromosome"/>
</dbReference>
<evidence type="ECO:0000256" key="3">
    <source>
        <dbReference type="ARBA" id="ARBA00023014"/>
    </source>
</evidence>
<dbReference type="PRINTS" id="PR00069">
    <property type="entry name" value="ALDKETRDTASE"/>
</dbReference>
<dbReference type="STRING" id="1128398.Curi_c13380"/>
<dbReference type="InterPro" id="IPR023210">
    <property type="entry name" value="NADP_OxRdtase_dom"/>
</dbReference>
<dbReference type="Gene3D" id="3.30.70.20">
    <property type="match status" value="1"/>
</dbReference>
<evidence type="ECO:0000256" key="1">
    <source>
        <dbReference type="ARBA" id="ARBA00022723"/>
    </source>
</evidence>
<feature type="domain" description="4Fe-4S ferredoxin-type" evidence="4">
    <location>
        <begin position="290"/>
        <end position="316"/>
    </location>
</feature>
<keyword evidence="3" id="KW-0411">Iron-sulfur</keyword>
<dbReference type="SUPFAM" id="SSF51430">
    <property type="entry name" value="NAD(P)-linked oxidoreductase"/>
    <property type="match status" value="1"/>
</dbReference>
<name>K0AYL6_GOTA9</name>
<dbReference type="PANTHER" id="PTHR43312:SF1">
    <property type="entry name" value="NADP-DEPENDENT OXIDOREDUCTASE DOMAIN-CONTAINING PROTEIN"/>
    <property type="match status" value="1"/>
</dbReference>
<dbReference type="InterPro" id="IPR036812">
    <property type="entry name" value="NAD(P)_OxRdtase_dom_sf"/>
</dbReference>
<evidence type="ECO:0000259" key="4">
    <source>
        <dbReference type="PROSITE" id="PS51379"/>
    </source>
</evidence>
<keyword evidence="1" id="KW-0479">Metal-binding</keyword>
<dbReference type="eggNOG" id="COG1148">
    <property type="taxonomic scope" value="Bacteria"/>
</dbReference>
<dbReference type="InterPro" id="IPR017896">
    <property type="entry name" value="4Fe4S_Fe-S-bd"/>
</dbReference>
<proteinExistence type="predicted"/>
<organism evidence="5 6">
    <name type="scientific">Gottschalkia acidurici (strain ATCC 7906 / DSM 604 / BCRC 14475 / CIP 104303 / KCTC 5404 / NCIMB 10678 / 9a)</name>
    <name type="common">Clostridium acidurici</name>
    <dbReference type="NCBI Taxonomy" id="1128398"/>
    <lineage>
        <taxon>Bacteria</taxon>
        <taxon>Bacillati</taxon>
        <taxon>Bacillota</taxon>
        <taxon>Tissierellia</taxon>
        <taxon>Tissierellales</taxon>
        <taxon>Gottschalkiaceae</taxon>
        <taxon>Gottschalkia</taxon>
    </lineage>
</organism>
<gene>
    <name evidence="5" type="ordered locus">Curi_c13380</name>
</gene>
<dbReference type="Gene3D" id="3.20.20.100">
    <property type="entry name" value="NADP-dependent oxidoreductase domain"/>
    <property type="match status" value="1"/>
</dbReference>
<dbReference type="KEGG" id="cad:Curi_c13380"/>
<dbReference type="Pfam" id="PF00248">
    <property type="entry name" value="Aldo_ket_red"/>
    <property type="match status" value="1"/>
</dbReference>
<dbReference type="PANTHER" id="PTHR43312">
    <property type="entry name" value="D-THREO-ALDOSE 1-DEHYDROGENASE"/>
    <property type="match status" value="1"/>
</dbReference>
<dbReference type="eggNOG" id="COG0667">
    <property type="taxonomic scope" value="Bacteria"/>
</dbReference>
<dbReference type="PROSITE" id="PS00198">
    <property type="entry name" value="4FE4S_FER_1"/>
    <property type="match status" value="1"/>
</dbReference>
<dbReference type="PROSITE" id="PS51379">
    <property type="entry name" value="4FE4S_FER_2"/>
    <property type="match status" value="2"/>
</dbReference>
<accession>K0AYL6</accession>
<keyword evidence="6" id="KW-1185">Reference proteome</keyword>
<dbReference type="PATRIC" id="fig|1128398.3.peg.1361"/>
<dbReference type="EMBL" id="CP003326">
    <property type="protein sequence ID" value="AFS78349.1"/>
    <property type="molecule type" value="Genomic_DNA"/>
</dbReference>
<dbReference type="InterPro" id="IPR020471">
    <property type="entry name" value="AKR"/>
</dbReference>
<evidence type="ECO:0000313" key="5">
    <source>
        <dbReference type="EMBL" id="AFS78349.1"/>
    </source>
</evidence>
<dbReference type="InterPro" id="IPR053135">
    <property type="entry name" value="AKR2_Oxidoreductase"/>
</dbReference>
<evidence type="ECO:0000256" key="2">
    <source>
        <dbReference type="ARBA" id="ARBA00023004"/>
    </source>
</evidence>
<dbReference type="InterPro" id="IPR017900">
    <property type="entry name" value="4Fe4S_Fe_S_CS"/>
</dbReference>
<feature type="domain" description="4Fe-4S ferredoxin-type" evidence="4">
    <location>
        <begin position="261"/>
        <end position="289"/>
    </location>
</feature>
<dbReference type="AlphaFoldDB" id="K0AYL6"/>
<dbReference type="GO" id="GO:0046872">
    <property type="term" value="F:metal ion binding"/>
    <property type="evidence" value="ECO:0007669"/>
    <property type="project" value="UniProtKB-KW"/>
</dbReference>
<dbReference type="RefSeq" id="WP_014967486.1">
    <property type="nucleotide sequence ID" value="NC_018664.1"/>
</dbReference>
<reference evidence="5 6" key="1">
    <citation type="journal article" date="2012" name="PLoS ONE">
        <title>The purine-utilizing bacterium Clostridium acidurici 9a: a genome-guided metabolic reconsideration.</title>
        <authorList>
            <person name="Hartwich K."/>
            <person name="Poehlein A."/>
            <person name="Daniel R."/>
        </authorList>
    </citation>
    <scope>NUCLEOTIDE SEQUENCE [LARGE SCALE GENOMIC DNA]</scope>
    <source>
        <strain evidence="6">ATCC 7906 / DSM 604 / BCRC 14475 / CIP 104303 / KCTC 5404 / NCIMB 10678 / 9a</strain>
    </source>
</reference>
<dbReference type="Pfam" id="PF13237">
    <property type="entry name" value="Fer4_10"/>
    <property type="match status" value="1"/>
</dbReference>
<dbReference type="OrthoDB" id="9804603at2"/>
<dbReference type="GO" id="GO:0051536">
    <property type="term" value="F:iron-sulfur cluster binding"/>
    <property type="evidence" value="ECO:0007669"/>
    <property type="project" value="UniProtKB-KW"/>
</dbReference>
<dbReference type="HOGENOM" id="CLU_023205_3_1_9"/>
<keyword evidence="2" id="KW-0408">Iron</keyword>
<dbReference type="GO" id="GO:0016491">
    <property type="term" value="F:oxidoreductase activity"/>
    <property type="evidence" value="ECO:0007669"/>
    <property type="project" value="InterPro"/>
</dbReference>
<dbReference type="CDD" id="cd19100">
    <property type="entry name" value="AKR_unchar"/>
    <property type="match status" value="1"/>
</dbReference>
<dbReference type="SUPFAM" id="SSF54862">
    <property type="entry name" value="4Fe-4S ferredoxins"/>
    <property type="match status" value="1"/>
</dbReference>